<evidence type="ECO:0008006" key="4">
    <source>
        <dbReference type="Google" id="ProtNLM"/>
    </source>
</evidence>
<proteinExistence type="predicted"/>
<dbReference type="Proteomes" id="UP001151699">
    <property type="component" value="Chromosome A"/>
</dbReference>
<keyword evidence="1" id="KW-0732">Signal</keyword>
<comment type="caution">
    <text evidence="2">The sequence shown here is derived from an EMBL/GenBank/DDBJ whole genome shotgun (WGS) entry which is preliminary data.</text>
</comment>
<name>A0A9Q0NF49_9DIPT</name>
<evidence type="ECO:0000313" key="3">
    <source>
        <dbReference type="Proteomes" id="UP001151699"/>
    </source>
</evidence>
<accession>A0A9Q0NF49</accession>
<evidence type="ECO:0000313" key="2">
    <source>
        <dbReference type="EMBL" id="KAJ6649050.1"/>
    </source>
</evidence>
<feature type="signal peptide" evidence="1">
    <location>
        <begin position="1"/>
        <end position="18"/>
    </location>
</feature>
<feature type="chain" id="PRO_5040322157" description="Tyrosine-protein kinase ephrin type A/B receptor-like domain-containing protein" evidence="1">
    <location>
        <begin position="19"/>
        <end position="79"/>
    </location>
</feature>
<dbReference type="AlphaFoldDB" id="A0A9Q0NF49"/>
<feature type="non-terminal residue" evidence="2">
    <location>
        <position position="1"/>
    </location>
</feature>
<evidence type="ECO:0000256" key="1">
    <source>
        <dbReference type="SAM" id="SignalP"/>
    </source>
</evidence>
<sequence length="79" mass="8871">MVRRTFILIIGIITLVCGDDQFKGYDYTPPKVKLCNDGTVRENCDVCPEGTFGTYPNCKKPQCAQGNVKKFARIAFSYL</sequence>
<keyword evidence="3" id="KW-1185">Reference proteome</keyword>
<organism evidence="2 3">
    <name type="scientific">Pseudolycoriella hygida</name>
    <dbReference type="NCBI Taxonomy" id="35572"/>
    <lineage>
        <taxon>Eukaryota</taxon>
        <taxon>Metazoa</taxon>
        <taxon>Ecdysozoa</taxon>
        <taxon>Arthropoda</taxon>
        <taxon>Hexapoda</taxon>
        <taxon>Insecta</taxon>
        <taxon>Pterygota</taxon>
        <taxon>Neoptera</taxon>
        <taxon>Endopterygota</taxon>
        <taxon>Diptera</taxon>
        <taxon>Nematocera</taxon>
        <taxon>Sciaroidea</taxon>
        <taxon>Sciaridae</taxon>
        <taxon>Pseudolycoriella</taxon>
    </lineage>
</organism>
<protein>
    <recommendedName>
        <fullName evidence="4">Tyrosine-protein kinase ephrin type A/B receptor-like domain-containing protein</fullName>
    </recommendedName>
</protein>
<gene>
    <name evidence="2" type="ORF">Bhyg_04283</name>
</gene>
<dbReference type="EMBL" id="WJQU01000001">
    <property type="protein sequence ID" value="KAJ6649050.1"/>
    <property type="molecule type" value="Genomic_DNA"/>
</dbReference>
<reference evidence="2" key="1">
    <citation type="submission" date="2022-07" db="EMBL/GenBank/DDBJ databases">
        <authorList>
            <person name="Trinca V."/>
            <person name="Uliana J.V.C."/>
            <person name="Torres T.T."/>
            <person name="Ward R.J."/>
            <person name="Monesi N."/>
        </authorList>
    </citation>
    <scope>NUCLEOTIDE SEQUENCE</scope>
    <source>
        <strain evidence="2">HSMRA1968</strain>
        <tissue evidence="2">Whole embryos</tissue>
    </source>
</reference>